<comment type="similarity">
    <text evidence="1">Belongs to the 'phage' integrase family.</text>
</comment>
<dbReference type="EMBL" id="JAAVJI010000008">
    <property type="protein sequence ID" value="NJP02049.1"/>
    <property type="molecule type" value="Genomic_DNA"/>
</dbReference>
<feature type="domain" description="Tyr recombinase" evidence="5">
    <location>
        <begin position="242"/>
        <end position="424"/>
    </location>
</feature>
<dbReference type="SUPFAM" id="SSF56349">
    <property type="entry name" value="DNA breaking-rejoining enzymes"/>
    <property type="match status" value="1"/>
</dbReference>
<organism evidence="6 7">
    <name type="scientific">Pseudomonas quercus</name>
    <dbReference type="NCBI Taxonomy" id="2722792"/>
    <lineage>
        <taxon>Bacteria</taxon>
        <taxon>Pseudomonadati</taxon>
        <taxon>Pseudomonadota</taxon>
        <taxon>Gammaproteobacteria</taxon>
        <taxon>Pseudomonadales</taxon>
        <taxon>Pseudomonadaceae</taxon>
        <taxon>Pseudomonas</taxon>
    </lineage>
</organism>
<dbReference type="PROSITE" id="PS51898">
    <property type="entry name" value="TYR_RECOMBINASE"/>
    <property type="match status" value="1"/>
</dbReference>
<name>A0ABX0YI84_9PSED</name>
<reference evidence="6 7" key="1">
    <citation type="submission" date="2020-03" db="EMBL/GenBank/DDBJ databases">
        <authorList>
            <person name="Wang L."/>
            <person name="He N."/>
            <person name="Li Y."/>
            <person name="Fang Y."/>
            <person name="Zhang F."/>
        </authorList>
    </citation>
    <scope>NUCLEOTIDE SEQUENCE [LARGE SCALE GENOMIC DNA]</scope>
    <source>
        <strain evidence="7">hsmgli-8</strain>
    </source>
</reference>
<dbReference type="InterPro" id="IPR050808">
    <property type="entry name" value="Phage_Integrase"/>
</dbReference>
<dbReference type="Gene3D" id="1.10.150.130">
    <property type="match status" value="1"/>
</dbReference>
<protein>
    <submittedName>
        <fullName evidence="6">Tyrosine-type recombinase/integrase</fullName>
    </submittedName>
</protein>
<proteinExistence type="inferred from homology"/>
<dbReference type="PANTHER" id="PTHR30629">
    <property type="entry name" value="PROPHAGE INTEGRASE"/>
    <property type="match status" value="1"/>
</dbReference>
<dbReference type="InterPro" id="IPR011010">
    <property type="entry name" value="DNA_brk_join_enz"/>
</dbReference>
<dbReference type="InterPro" id="IPR013762">
    <property type="entry name" value="Integrase-like_cat_sf"/>
</dbReference>
<comment type="caution">
    <text evidence="6">The sequence shown here is derived from an EMBL/GenBank/DDBJ whole genome shotgun (WGS) entry which is preliminary data.</text>
</comment>
<sequence>MTHATRLLSTLRAFHLDQPNATWQELQGRLKEIAEDILNTRSIWSQIDMGIGQVYSDIREDLAEIAATEPLSYAGARAVMMGTRIMGAGEERLQGNLKPLLGIIEELDQIGSRHSSKLSLPVPICKTAPNEILQATQATSVTFSTLYEAFKAERGGDLAPTTKKNHEACTRTIAAILGDLDLSTHTRANMLSLRDSLTETRVPGTVNKLMTHASMVISWGVTTGLLKHDYSKGLTIKKGAESKRTAFLKDHLDSLKAWALGLPEGDWKQAAMLLGIASGARIGEIHQLHGKDIYKQDGQWMMSINDEDGKTLKNKFSRRVVPLVGLPEAILEALSGVEGKVFKPSKSGFDQMLNQVIRDVLGTDTGTGLSFHSLRHSLASDLKGSGVSLGVAQAILGHSSGAIAFDLYGGNATASMGLMVEALRLVR</sequence>
<dbReference type="PANTHER" id="PTHR30629:SF2">
    <property type="entry name" value="PROPHAGE INTEGRASE INTS-RELATED"/>
    <property type="match status" value="1"/>
</dbReference>
<evidence type="ECO:0000313" key="7">
    <source>
        <dbReference type="Proteomes" id="UP000746535"/>
    </source>
</evidence>
<evidence type="ECO:0000256" key="3">
    <source>
        <dbReference type="ARBA" id="ARBA00023125"/>
    </source>
</evidence>
<dbReference type="Gene3D" id="1.10.443.10">
    <property type="entry name" value="Intergrase catalytic core"/>
    <property type="match status" value="1"/>
</dbReference>
<dbReference type="InterPro" id="IPR010998">
    <property type="entry name" value="Integrase_recombinase_N"/>
</dbReference>
<dbReference type="InterPro" id="IPR002104">
    <property type="entry name" value="Integrase_catalytic"/>
</dbReference>
<dbReference type="Proteomes" id="UP000746535">
    <property type="component" value="Unassembled WGS sequence"/>
</dbReference>
<evidence type="ECO:0000256" key="2">
    <source>
        <dbReference type="ARBA" id="ARBA00022908"/>
    </source>
</evidence>
<evidence type="ECO:0000313" key="6">
    <source>
        <dbReference type="EMBL" id="NJP02049.1"/>
    </source>
</evidence>
<dbReference type="Pfam" id="PF00589">
    <property type="entry name" value="Phage_integrase"/>
    <property type="match status" value="1"/>
</dbReference>
<evidence type="ECO:0000259" key="5">
    <source>
        <dbReference type="PROSITE" id="PS51898"/>
    </source>
</evidence>
<keyword evidence="4" id="KW-0233">DNA recombination</keyword>
<evidence type="ECO:0000256" key="1">
    <source>
        <dbReference type="ARBA" id="ARBA00008857"/>
    </source>
</evidence>
<dbReference type="RefSeq" id="WP_168084618.1">
    <property type="nucleotide sequence ID" value="NZ_JAAVJI010000008.1"/>
</dbReference>
<evidence type="ECO:0000256" key="4">
    <source>
        <dbReference type="ARBA" id="ARBA00023172"/>
    </source>
</evidence>
<keyword evidence="2" id="KW-0229">DNA integration</keyword>
<gene>
    <name evidence="6" type="ORF">HBH25_14460</name>
</gene>
<accession>A0ABX0YI84</accession>
<keyword evidence="7" id="KW-1185">Reference proteome</keyword>
<keyword evidence="3" id="KW-0238">DNA-binding</keyword>